<dbReference type="Proteomes" id="UP000198552">
    <property type="component" value="Unassembled WGS sequence"/>
</dbReference>
<comment type="similarity">
    <text evidence="9">Belongs to the phospholipase D family. Cardiolipin synthase subfamily. ClsB sub-subfamily.</text>
</comment>
<evidence type="ECO:0000256" key="8">
    <source>
        <dbReference type="ARBA" id="ARBA00023264"/>
    </source>
</evidence>
<keyword evidence="6 9" id="KW-0472">Membrane</keyword>
<evidence type="ECO:0000256" key="2">
    <source>
        <dbReference type="ARBA" id="ARBA00022516"/>
    </source>
</evidence>
<comment type="catalytic activity">
    <reaction evidence="9">
        <text>2 a 1,2-diacyl-sn-glycero-3-phospho-(1'-sn-glycerol) = a cardiolipin + glycerol</text>
        <dbReference type="Rhea" id="RHEA:31451"/>
        <dbReference type="ChEBI" id="CHEBI:17754"/>
        <dbReference type="ChEBI" id="CHEBI:62237"/>
        <dbReference type="ChEBI" id="CHEBI:64716"/>
    </reaction>
</comment>
<evidence type="ECO:0000313" key="12">
    <source>
        <dbReference type="Proteomes" id="UP000198552"/>
    </source>
</evidence>
<dbReference type="PANTHER" id="PTHR21248:SF23">
    <property type="entry name" value="CARDIOLIPIN SYNTHASE B"/>
    <property type="match status" value="1"/>
</dbReference>
<dbReference type="AlphaFoldDB" id="A0A1G9RCK8"/>
<dbReference type="Pfam" id="PF13091">
    <property type="entry name" value="PLDc_2"/>
    <property type="match status" value="2"/>
</dbReference>
<evidence type="ECO:0000256" key="3">
    <source>
        <dbReference type="ARBA" id="ARBA00022679"/>
    </source>
</evidence>
<keyword evidence="5 9" id="KW-0443">Lipid metabolism</keyword>
<evidence type="ECO:0000256" key="4">
    <source>
        <dbReference type="ARBA" id="ARBA00022737"/>
    </source>
</evidence>
<dbReference type="RefSeq" id="WP_091568004.1">
    <property type="nucleotide sequence ID" value="NZ_FNHP01000003.1"/>
</dbReference>
<dbReference type="InterPro" id="IPR001736">
    <property type="entry name" value="PLipase_D/transphosphatidylase"/>
</dbReference>
<dbReference type="PROSITE" id="PS50035">
    <property type="entry name" value="PLD"/>
    <property type="match status" value="2"/>
</dbReference>
<sequence length="415" mass="46262">MGHRTSAAPPAGLRPGHQVELLQGTAEYFPSLIAAMDAAVSDIQFETYIFDCTDSSVEVAQALVRAAARGLRVQVVVDGFGTGRLPDPWPRVFAEAGVQLQAYAPLRQLQLLWPTHWRRLHRKLCVVDGQVLFCGGINVLDDFHDPNHGRLQAPRLDFAVRVQGSLVAQASDAMEQLWWSLKAGQDARQRRLGLALADWRAARAAGLKRRRAERVERSDHGMRARLLLRDNVGQRAGIERAYRRAIARARHEVIIANAYFIPGIKLRRALKLAARRGVRVRLLLQGRYEYFMQYHAARPVLAALLAAGVEIHEYAPSFLHAKVAVIDAEGAHPWATVGSSNLDPLSLLLAREANVVVQDGAFARELRARLVDAMQHAGRPLHPAACAGRPWRQRLLDRLALALMRMALWVTGHRY</sequence>
<evidence type="ECO:0000259" key="10">
    <source>
        <dbReference type="PROSITE" id="PS50035"/>
    </source>
</evidence>
<protein>
    <recommendedName>
        <fullName evidence="9">Cardiolipin synthase B</fullName>
        <shortName evidence="9">CL synthase</shortName>
        <ecNumber evidence="9">2.7.8.-</ecNumber>
    </recommendedName>
</protein>
<dbReference type="SUPFAM" id="SSF56024">
    <property type="entry name" value="Phospholipase D/nuclease"/>
    <property type="match status" value="2"/>
</dbReference>
<evidence type="ECO:0000256" key="7">
    <source>
        <dbReference type="ARBA" id="ARBA00023209"/>
    </source>
</evidence>
<dbReference type="EC" id="2.7.8.-" evidence="9"/>
<dbReference type="OrthoDB" id="9762009at2"/>
<accession>A0A1G9RCK8</accession>
<feature type="active site" evidence="9">
    <location>
        <position position="327"/>
    </location>
</feature>
<dbReference type="InterPro" id="IPR030872">
    <property type="entry name" value="Cardiolipin_synth_ClsB"/>
</dbReference>
<feature type="domain" description="PLD phosphodiesterase" evidence="10">
    <location>
        <begin position="315"/>
        <end position="346"/>
    </location>
</feature>
<gene>
    <name evidence="9" type="primary">clsB</name>
    <name evidence="11" type="ORF">SAMN05428957_103181</name>
</gene>
<dbReference type="STRING" id="1527607.SAMN05428957_103181"/>
<keyword evidence="2 9" id="KW-0444">Lipid biosynthesis</keyword>
<dbReference type="GO" id="GO:0008808">
    <property type="term" value="F:cardiolipin synthase activity"/>
    <property type="evidence" value="ECO:0007669"/>
    <property type="project" value="InterPro"/>
</dbReference>
<evidence type="ECO:0000256" key="5">
    <source>
        <dbReference type="ARBA" id="ARBA00023098"/>
    </source>
</evidence>
<dbReference type="EMBL" id="FNHP01000003">
    <property type="protein sequence ID" value="SDM20954.1"/>
    <property type="molecule type" value="Genomic_DNA"/>
</dbReference>
<comment type="function">
    <text evidence="9">Catalyzes the phosphatidyl group transfer from one phosphatidylglycerol molecule to another to form cardiolipin (CL) (diphosphatidylglycerol) and glycerol.</text>
</comment>
<feature type="active site" evidence="9">
    <location>
        <position position="320"/>
    </location>
</feature>
<dbReference type="HAMAP" id="MF_01917">
    <property type="entry name" value="Cardiolipin_synth_ClsB"/>
    <property type="match status" value="1"/>
</dbReference>
<proteinExistence type="inferred from homology"/>
<evidence type="ECO:0000256" key="9">
    <source>
        <dbReference type="HAMAP-Rule" id="MF_01917"/>
    </source>
</evidence>
<dbReference type="CDD" id="cd09110">
    <property type="entry name" value="PLDc_CLS_1"/>
    <property type="match status" value="1"/>
</dbReference>
<dbReference type="NCBIfam" id="NF008427">
    <property type="entry name" value="PRK11263.1"/>
    <property type="match status" value="1"/>
</dbReference>
<dbReference type="Gene3D" id="3.30.870.10">
    <property type="entry name" value="Endonuclease Chain A"/>
    <property type="match status" value="2"/>
</dbReference>
<keyword evidence="8 9" id="KW-1208">Phospholipid metabolism</keyword>
<dbReference type="GO" id="GO:0032049">
    <property type="term" value="P:cardiolipin biosynthetic process"/>
    <property type="evidence" value="ECO:0007669"/>
    <property type="project" value="InterPro"/>
</dbReference>
<keyword evidence="3 9" id="KW-0808">Transferase</keyword>
<feature type="active site" evidence="9">
    <location>
        <position position="128"/>
    </location>
</feature>
<comment type="subcellular location">
    <subcellularLocation>
        <location evidence="9">Cell membrane</location>
        <topology evidence="9">Peripheral membrane protein</topology>
    </subcellularLocation>
</comment>
<evidence type="ECO:0000256" key="1">
    <source>
        <dbReference type="ARBA" id="ARBA00022475"/>
    </source>
</evidence>
<name>A0A1G9RCK8_9BURK</name>
<feature type="domain" description="PLD phosphodiesterase" evidence="10">
    <location>
        <begin position="116"/>
        <end position="143"/>
    </location>
</feature>
<reference evidence="12" key="1">
    <citation type="submission" date="2016-10" db="EMBL/GenBank/DDBJ databases">
        <authorList>
            <person name="Varghese N."/>
            <person name="Submissions S."/>
        </authorList>
    </citation>
    <scope>NUCLEOTIDE SEQUENCE [LARGE SCALE GENOMIC DNA]</scope>
    <source>
        <strain evidence="12">EPL6</strain>
    </source>
</reference>
<feature type="active site" evidence="9">
    <location>
        <position position="121"/>
    </location>
</feature>
<keyword evidence="12" id="KW-1185">Reference proteome</keyword>
<dbReference type="InterPro" id="IPR025202">
    <property type="entry name" value="PLD-like_dom"/>
</dbReference>
<organism evidence="11 12">
    <name type="scientific">Oryzisolibacter propanilivorax</name>
    <dbReference type="NCBI Taxonomy" id="1527607"/>
    <lineage>
        <taxon>Bacteria</taxon>
        <taxon>Pseudomonadati</taxon>
        <taxon>Pseudomonadota</taxon>
        <taxon>Betaproteobacteria</taxon>
        <taxon>Burkholderiales</taxon>
        <taxon>Comamonadaceae</taxon>
        <taxon>Oryzisolibacter</taxon>
    </lineage>
</organism>
<keyword evidence="7 9" id="KW-0594">Phospholipid biosynthesis</keyword>
<evidence type="ECO:0000313" key="11">
    <source>
        <dbReference type="EMBL" id="SDM20954.1"/>
    </source>
</evidence>
<keyword evidence="1 9" id="KW-1003">Cell membrane</keyword>
<keyword evidence="4" id="KW-0677">Repeat</keyword>
<dbReference type="GO" id="GO:0005886">
    <property type="term" value="C:plasma membrane"/>
    <property type="evidence" value="ECO:0007669"/>
    <property type="project" value="UniProtKB-SubCell"/>
</dbReference>
<feature type="active site" evidence="9">
    <location>
        <position position="123"/>
    </location>
</feature>
<dbReference type="PANTHER" id="PTHR21248">
    <property type="entry name" value="CARDIOLIPIN SYNTHASE"/>
    <property type="match status" value="1"/>
</dbReference>
<feature type="active site" evidence="9">
    <location>
        <position position="322"/>
    </location>
</feature>
<evidence type="ECO:0000256" key="6">
    <source>
        <dbReference type="ARBA" id="ARBA00023136"/>
    </source>
</evidence>